<protein>
    <submittedName>
        <fullName evidence="9">SDR family NAD(P)-dependent oxidoreductase</fullName>
    </submittedName>
</protein>
<feature type="domain" description="Carrier" evidence="6">
    <location>
        <begin position="2444"/>
        <end position="2518"/>
    </location>
</feature>
<keyword evidence="4" id="KW-0511">Multifunctional enzyme</keyword>
<dbReference type="SMART" id="SM00827">
    <property type="entry name" value="PKS_AT"/>
    <property type="match status" value="1"/>
</dbReference>
<dbReference type="CDD" id="cd08955">
    <property type="entry name" value="KR_2_FAS_SDR_x"/>
    <property type="match status" value="1"/>
</dbReference>
<dbReference type="CDD" id="cd05195">
    <property type="entry name" value="enoyl_red"/>
    <property type="match status" value="1"/>
</dbReference>
<dbReference type="FunFam" id="3.40.50.720:FF:000209">
    <property type="entry name" value="Polyketide synthase Pks12"/>
    <property type="match status" value="1"/>
</dbReference>
<dbReference type="CDD" id="cd00833">
    <property type="entry name" value="PKS"/>
    <property type="match status" value="1"/>
</dbReference>
<comment type="caution">
    <text evidence="9">The sequence shown here is derived from an EMBL/GenBank/DDBJ whole genome shotgun (WGS) entry which is preliminary data.</text>
</comment>
<dbReference type="Pfam" id="PF13602">
    <property type="entry name" value="ADH_zinc_N_2"/>
    <property type="match status" value="1"/>
</dbReference>
<evidence type="ECO:0000256" key="4">
    <source>
        <dbReference type="ARBA" id="ARBA00023268"/>
    </source>
</evidence>
<dbReference type="Pfam" id="PF02801">
    <property type="entry name" value="Ketoacyl-synt_C"/>
    <property type="match status" value="1"/>
</dbReference>
<accession>A0A369XQN1</accession>
<reference evidence="9 10" key="1">
    <citation type="submission" date="2018-05" db="EMBL/GenBank/DDBJ databases">
        <title>Integrated omic analyses show evidence that a Ca. Accumulibacter phosphatis strain performs denitrification under micro-aerobic conditions.</title>
        <authorList>
            <person name="Camejo P.Y."/>
            <person name="Katherine M.D."/>
            <person name="Daniel N.R."/>
        </authorList>
    </citation>
    <scope>NUCLEOTIDE SEQUENCE [LARGE SCALE GENOMIC DNA]</scope>
    <source>
        <strain evidence="9">UW-LDO-IC</strain>
    </source>
</reference>
<dbReference type="EMBL" id="QPGA01000018">
    <property type="protein sequence ID" value="RDE50527.1"/>
    <property type="molecule type" value="Genomic_DNA"/>
</dbReference>
<name>A0A369XQN1_9PROT</name>
<dbReference type="GO" id="GO:0004312">
    <property type="term" value="F:fatty acid synthase activity"/>
    <property type="evidence" value="ECO:0007669"/>
    <property type="project" value="TreeGrafter"/>
</dbReference>
<keyword evidence="2" id="KW-0597">Phosphoprotein</keyword>
<feature type="active site" description="Proton donor; for dehydratase activity" evidence="5">
    <location>
        <position position="1098"/>
    </location>
</feature>
<dbReference type="InterPro" id="IPR020841">
    <property type="entry name" value="PKS_Beta-ketoAc_synthase_dom"/>
</dbReference>
<dbReference type="SMART" id="SM00829">
    <property type="entry name" value="PKS_ER"/>
    <property type="match status" value="1"/>
</dbReference>
<dbReference type="InterPro" id="IPR042104">
    <property type="entry name" value="PKS_dehydratase_sf"/>
</dbReference>
<dbReference type="InterPro" id="IPR013154">
    <property type="entry name" value="ADH-like_N"/>
</dbReference>
<sequence length="2574" mass="276952">MTGRVAITGYSFRMPGTRTSQYWQDLLDCRDLVSEVDPGRWAQDSFLHPRRNHPGTSYTFAAGSLGDIATFDAAFFGISPREAALMDPQQRLLLEMSWEAIENSGIKPSSLRASRCGVYIGIASADYSYRLADDLAVIDSTTATGNTASIAANRISYVFDLRGPSMAIDTACSSSMVAFHQACRSILSGESTHALAGGISLHLHPYGFLVFAKATMLSPRGRCKVFDASGDGYVRSEGGGVFLLKDYAQALADGDPILAVVAGSAVNTDGRKSGLTVPNPRVQAALLEQTYAQAGIDPQAIDYLEAHGTGTAVGDPIETLAIGEALGKRRALGKPLPIGSVKSNLGHLETASGVAGLVKALHCIKHRVVPATIGVETPNPHIKLDEWNIEVVTRPLELKKTGQLIIGINSFGFGGSNAHVILESHQPADAKAPQTSAAGLLPLIVSARDSAALQAAAGELAAFLTEQPENALYDVAYSAAFRRERHPQQAIVFGQDATTIAAALLDFAEGDEQPRAASRAATVATGSGLAKPAGLAFIYTGNGSQWAGMGKRLLSEEPVFRAAVREVDALFRGHADYSLEDELAGGDSENKRYERTEIAQPALFAMQVGITRMLAQRGLAPTVVAGHSVGEVAAAWASGALSLAEAVQVIYQRSRLQGTTKGQGQMCAIALGQEAAQALLAELGLEALLAIASVNSTRGVTIAGDSEQLAILEAALEARNVFHKRLDLDYAFHSAAMDGIEVELKAVLAELEPRDSARESEPAFYSTVSGKRLSGRQLDAEYWWQNIRKPVLFESAINAILDDGANIFVEIGPNPILRSYLNDGLKERAIEGRVIGTLRLADDSPQSVWSAASQAIIAGADPDWQQFFPQPGRFVLLPSYPWQRERHWHPVTAASAGLIYRRKLHPLLGYPLPQHELTWENELDTQLYPVLADHVVGEATVFPGSAFAEIALAAAAAWHPDALAAIEDLEIRTPLLLSDERSTSVRTTINPQDGSLTITSREQLASDPWTLHTTARLLHDTDDILLRERGPALPSRAPDFDGRSHAALTRAVGIVYGPAFQCLEHGWIQGNSVLAVYRIAASVDSQLVSHHLHPALLDCAFQLIFQLLKNAVETHAGLAFVPVRMGRIALRSGMARPSHARATLLRRSARALQAEFAIFAADGSTIAVVSDVRFRSVRLSRNAADQLRCLAYHATPRPHRLTPAASPSIAYASVRAALSDLVRRAALKGTHRRYSEEVDPLLDSLCSRFSRLALQGLSPDGHSLPAHAVRACQAATPELEPYLAQLLSLAEDDRSLAASADGWKIVPDQRDQSSAQDIWNSLVADDPDYFQIVHSVGLVGMHLGELLAGQRTLRDVCPQESSLATLLRQVLGSNGKQKIGQALRELIGRGLQDLPAGRRLGIVEISAGAPAFVMDACTALDFNRADYCFATTSASTLDEVASKLKECSPAIAMQLIGGSSEAAGHGTGGAESCALAIVMLDFGSVEQALQAIDYARSRLAADASLIIVGQHPSRWIDFVFGAQRAGWSQPESGRWLSSQRPSYFWQQQLQEAGFSANEPFEFSPDTLSGPYLLLGQRSASDASPSDTPRSTLRSWVLFADQDGFSAQLSDQLTKKLQARGDLVIEARASGSTQIEALLRETTANYGELDGIVHLAGILAEPDGALADAADKVFERQLARCATAADIFQACASTQTNTTCWLITANAAGSLLPKSPGATPAASIAADSALWGFGRTMLNETDNCAIRLIDLQTPLSVETAATALDKEFEQADDEQEVVLSSSGERYALRLRIEERPDGQVHEALEQPSVSLGFQLPGQLRNLRWEAHPRRELAPGEIEVDVRATGLNFRDVMYALGLLSDEAIENGFAGPTLGFEFAGVVSRTGSEDSIFNAGDEVVGFGPSSFGNRVVTQAAAIAHLPPDTSFEAAATIPSTFFTVYYALHHLARLQPDEKVLIHGAAGGVGIAAVQVAKWLGAEIYATAGSDEKRDFLRLLGVDHIFDSRSLTFADQIMAQTGGQGVDVVLNSLAGEAINRNFQVLKPFGRFLELGKRDFYENTRIGLRPFRNNISYFGIDADQLMLVRPDLTRRLFAEIMALFADGVLHPLPYRAFEAEDVVDAFRYMQQARQIGKIVITYRHGINDVYLPKAATRRHLQLAADGSYLVSGGLQGFGLRTAEWLASKGARHLILISRTGPQSDQSEQSEQSDEARSAIARLETQGVRVYAAACDVSKRAELVALLAETARSLPPLKGVVHAAAVIDDGLVRNLDAAQMRRVLAPKILGARHLDELTRAYPLDLFILFSSATTVFGNPGQASYVAANAFLEALAEHRRALGLCATSVGWGPIDDVGFLARNEKIKDALQSRMGGGALHSATAFDALEGMLLADRSGLAVLEFDWHALSRLLPSAGSPKFQELAWHAEDRDGQEDHSEDIQRLLLELSDDELLAAFSDILRNEIGEILRVSADRIDPERSLYDMGLDSLMGVELMIALESRFGIRLPVMALSQSPTISKLAARVIQQLRGADDAGESDQQAVLLAQTQEIARQQGADASPEVIAGVAKDLQTARAAATAKKAID</sequence>
<dbReference type="GO" id="GO:0016491">
    <property type="term" value="F:oxidoreductase activity"/>
    <property type="evidence" value="ECO:0007669"/>
    <property type="project" value="InterPro"/>
</dbReference>
<dbReference type="InterPro" id="IPR014043">
    <property type="entry name" value="Acyl_transferase_dom"/>
</dbReference>
<dbReference type="Pfam" id="PF08659">
    <property type="entry name" value="KR"/>
    <property type="match status" value="1"/>
</dbReference>
<dbReference type="Pfam" id="PF00109">
    <property type="entry name" value="ketoacyl-synt"/>
    <property type="match status" value="1"/>
</dbReference>
<dbReference type="PROSITE" id="PS01162">
    <property type="entry name" value="QOR_ZETA_CRYSTAL"/>
    <property type="match status" value="1"/>
</dbReference>
<dbReference type="InterPro" id="IPR036736">
    <property type="entry name" value="ACP-like_sf"/>
</dbReference>
<feature type="domain" description="PKS/mFAS DH" evidence="8">
    <location>
        <begin position="905"/>
        <end position="1183"/>
    </location>
</feature>
<dbReference type="InterPro" id="IPR014031">
    <property type="entry name" value="Ketoacyl_synth_C"/>
</dbReference>
<dbReference type="PANTHER" id="PTHR43775">
    <property type="entry name" value="FATTY ACID SYNTHASE"/>
    <property type="match status" value="1"/>
</dbReference>
<dbReference type="Pfam" id="PF08240">
    <property type="entry name" value="ADH_N"/>
    <property type="match status" value="1"/>
</dbReference>
<dbReference type="SMART" id="SM01294">
    <property type="entry name" value="PKS_PP_betabranch"/>
    <property type="match status" value="1"/>
</dbReference>
<dbReference type="InterPro" id="IPR049900">
    <property type="entry name" value="PKS_mFAS_DH"/>
</dbReference>
<dbReference type="InterPro" id="IPR002364">
    <property type="entry name" value="Quin_OxRdtase/zeta-crystal_CS"/>
</dbReference>
<evidence type="ECO:0000313" key="10">
    <source>
        <dbReference type="Proteomes" id="UP000253831"/>
    </source>
</evidence>
<dbReference type="InterPro" id="IPR016036">
    <property type="entry name" value="Malonyl_transacylase_ACP-bd"/>
</dbReference>
<dbReference type="InterPro" id="IPR016039">
    <property type="entry name" value="Thiolase-like"/>
</dbReference>
<dbReference type="InterPro" id="IPR001227">
    <property type="entry name" value="Ac_transferase_dom_sf"/>
</dbReference>
<dbReference type="Pfam" id="PF16197">
    <property type="entry name" value="KAsynt_C_assoc"/>
    <property type="match status" value="1"/>
</dbReference>
<dbReference type="Pfam" id="PF00698">
    <property type="entry name" value="Acyl_transf_1"/>
    <property type="match status" value="1"/>
</dbReference>
<evidence type="ECO:0000259" key="8">
    <source>
        <dbReference type="PROSITE" id="PS52019"/>
    </source>
</evidence>
<dbReference type="InterPro" id="IPR020806">
    <property type="entry name" value="PKS_PP-bd"/>
</dbReference>
<evidence type="ECO:0000259" key="6">
    <source>
        <dbReference type="PROSITE" id="PS50075"/>
    </source>
</evidence>
<dbReference type="InterPro" id="IPR009081">
    <property type="entry name" value="PP-bd_ACP"/>
</dbReference>
<dbReference type="InterPro" id="IPR020807">
    <property type="entry name" value="PKS_DH"/>
</dbReference>
<dbReference type="SUPFAM" id="SSF47336">
    <property type="entry name" value="ACP-like"/>
    <property type="match status" value="1"/>
</dbReference>
<evidence type="ECO:0000256" key="5">
    <source>
        <dbReference type="PROSITE-ProRule" id="PRU01363"/>
    </source>
</evidence>
<proteinExistence type="predicted"/>
<dbReference type="GO" id="GO:0004315">
    <property type="term" value="F:3-oxoacyl-[acyl-carrier-protein] synthase activity"/>
    <property type="evidence" value="ECO:0007669"/>
    <property type="project" value="InterPro"/>
</dbReference>
<dbReference type="Gene3D" id="3.10.129.110">
    <property type="entry name" value="Polyketide synthase dehydratase"/>
    <property type="match status" value="1"/>
</dbReference>
<evidence type="ECO:0000313" key="9">
    <source>
        <dbReference type="EMBL" id="RDE50527.1"/>
    </source>
</evidence>
<dbReference type="GO" id="GO:0031177">
    <property type="term" value="F:phosphopantetheine binding"/>
    <property type="evidence" value="ECO:0007669"/>
    <property type="project" value="InterPro"/>
</dbReference>
<dbReference type="Gene3D" id="3.30.70.3290">
    <property type="match status" value="1"/>
</dbReference>
<dbReference type="InterPro" id="IPR032821">
    <property type="entry name" value="PKS_assoc"/>
</dbReference>
<dbReference type="Pfam" id="PF21089">
    <property type="entry name" value="PKS_DH_N"/>
    <property type="match status" value="1"/>
</dbReference>
<dbReference type="GO" id="GO:0008270">
    <property type="term" value="F:zinc ion binding"/>
    <property type="evidence" value="ECO:0007669"/>
    <property type="project" value="InterPro"/>
</dbReference>
<dbReference type="InterPro" id="IPR049552">
    <property type="entry name" value="PKS_DH_N"/>
</dbReference>
<dbReference type="InterPro" id="IPR014030">
    <property type="entry name" value="Ketoacyl_synth_N"/>
</dbReference>
<dbReference type="InterPro" id="IPR016035">
    <property type="entry name" value="Acyl_Trfase/lysoPLipase"/>
</dbReference>
<dbReference type="InterPro" id="IPR013968">
    <property type="entry name" value="PKS_KR"/>
</dbReference>
<dbReference type="PROSITE" id="PS52004">
    <property type="entry name" value="KS3_2"/>
    <property type="match status" value="1"/>
</dbReference>
<dbReference type="PROSITE" id="PS00606">
    <property type="entry name" value="KS3_1"/>
    <property type="match status" value="1"/>
</dbReference>
<keyword evidence="3" id="KW-0808">Transferase</keyword>
<dbReference type="SUPFAM" id="SSF53901">
    <property type="entry name" value="Thiolase-like"/>
    <property type="match status" value="1"/>
</dbReference>
<dbReference type="PROSITE" id="PS52019">
    <property type="entry name" value="PKS_MFAS_DH"/>
    <property type="match status" value="1"/>
</dbReference>
<dbReference type="PROSITE" id="PS50075">
    <property type="entry name" value="CARRIER"/>
    <property type="match status" value="1"/>
</dbReference>
<dbReference type="SUPFAM" id="SSF51735">
    <property type="entry name" value="NAD(P)-binding Rossmann-fold domains"/>
    <property type="match status" value="3"/>
</dbReference>
<dbReference type="SMART" id="SM00823">
    <property type="entry name" value="PKS_PP"/>
    <property type="match status" value="1"/>
</dbReference>
<gene>
    <name evidence="9" type="ORF">DVS81_10790</name>
</gene>
<evidence type="ECO:0000256" key="2">
    <source>
        <dbReference type="ARBA" id="ARBA00022553"/>
    </source>
</evidence>
<feature type="domain" description="Ketosynthase family 3 (KS3)" evidence="7">
    <location>
        <begin position="2"/>
        <end position="424"/>
    </location>
</feature>
<dbReference type="SUPFAM" id="SSF52151">
    <property type="entry name" value="FabD/lysophospholipase-like"/>
    <property type="match status" value="1"/>
</dbReference>
<dbReference type="InterPro" id="IPR036291">
    <property type="entry name" value="NAD(P)-bd_dom_sf"/>
</dbReference>
<dbReference type="Gene3D" id="3.40.366.10">
    <property type="entry name" value="Malonyl-Coenzyme A Acyl Carrier Protein, domain 2"/>
    <property type="match status" value="1"/>
</dbReference>
<dbReference type="SMART" id="SM00822">
    <property type="entry name" value="PKS_KR"/>
    <property type="match status" value="1"/>
</dbReference>
<feature type="active site" description="Proton acceptor; for dehydratase activity" evidence="5">
    <location>
        <position position="934"/>
    </location>
</feature>
<dbReference type="InterPro" id="IPR018201">
    <property type="entry name" value="Ketoacyl_synth_AS"/>
</dbReference>
<dbReference type="InterPro" id="IPR011032">
    <property type="entry name" value="GroES-like_sf"/>
</dbReference>
<evidence type="ECO:0000259" key="7">
    <source>
        <dbReference type="PROSITE" id="PS52004"/>
    </source>
</evidence>
<dbReference type="GO" id="GO:0006633">
    <property type="term" value="P:fatty acid biosynthetic process"/>
    <property type="evidence" value="ECO:0007669"/>
    <property type="project" value="InterPro"/>
</dbReference>
<dbReference type="Gene3D" id="1.10.1200.10">
    <property type="entry name" value="ACP-like"/>
    <property type="match status" value="1"/>
</dbReference>
<evidence type="ECO:0000256" key="3">
    <source>
        <dbReference type="ARBA" id="ARBA00022679"/>
    </source>
</evidence>
<dbReference type="InterPro" id="IPR050091">
    <property type="entry name" value="PKS_NRPS_Biosynth_Enz"/>
</dbReference>
<dbReference type="Pfam" id="PF00550">
    <property type="entry name" value="PP-binding"/>
    <property type="match status" value="1"/>
</dbReference>
<dbReference type="Gene3D" id="3.90.180.10">
    <property type="entry name" value="Medium-chain alcohol dehydrogenases, catalytic domain"/>
    <property type="match status" value="1"/>
</dbReference>
<dbReference type="Pfam" id="PF14765">
    <property type="entry name" value="PS-DH"/>
    <property type="match status" value="1"/>
</dbReference>
<organism evidence="9 10">
    <name type="scientific">Candidatus Accumulibacter meliphilus</name>
    <dbReference type="NCBI Taxonomy" id="2211374"/>
    <lineage>
        <taxon>Bacteria</taxon>
        <taxon>Pseudomonadati</taxon>
        <taxon>Pseudomonadota</taxon>
        <taxon>Betaproteobacteria</taxon>
        <taxon>Candidatus Accumulibacter</taxon>
    </lineage>
</organism>
<feature type="region of interest" description="N-terminal hotdog fold" evidence="5">
    <location>
        <begin position="905"/>
        <end position="1024"/>
    </location>
</feature>
<evidence type="ECO:0000256" key="1">
    <source>
        <dbReference type="ARBA" id="ARBA00022450"/>
    </source>
</evidence>
<keyword evidence="1" id="KW-0596">Phosphopantetheine</keyword>
<dbReference type="Gene3D" id="3.40.47.10">
    <property type="match status" value="1"/>
</dbReference>
<dbReference type="SMART" id="SM00825">
    <property type="entry name" value="PKS_KS"/>
    <property type="match status" value="1"/>
</dbReference>
<dbReference type="Gene3D" id="3.40.50.720">
    <property type="entry name" value="NAD(P)-binding Rossmann-like Domain"/>
    <property type="match status" value="3"/>
</dbReference>
<feature type="region of interest" description="C-terminal hotdog fold" evidence="5">
    <location>
        <begin position="1037"/>
        <end position="1183"/>
    </location>
</feature>
<dbReference type="InterPro" id="IPR057326">
    <property type="entry name" value="KR_dom"/>
</dbReference>
<dbReference type="InterPro" id="IPR049551">
    <property type="entry name" value="PKS_DH_C"/>
</dbReference>
<dbReference type="SUPFAM" id="SSF50129">
    <property type="entry name" value="GroES-like"/>
    <property type="match status" value="1"/>
</dbReference>
<dbReference type="SMART" id="SM00826">
    <property type="entry name" value="PKS_DH"/>
    <property type="match status" value="1"/>
</dbReference>
<dbReference type="SUPFAM" id="SSF55048">
    <property type="entry name" value="Probable ACP-binding domain of malonyl-CoA ACP transacylase"/>
    <property type="match status" value="1"/>
</dbReference>
<dbReference type="PANTHER" id="PTHR43775:SF37">
    <property type="entry name" value="SI:DKEY-61P9.11"/>
    <property type="match status" value="1"/>
</dbReference>
<dbReference type="InterPro" id="IPR020843">
    <property type="entry name" value="ER"/>
</dbReference>
<dbReference type="Proteomes" id="UP000253831">
    <property type="component" value="Unassembled WGS sequence"/>
</dbReference>